<dbReference type="PANTHER" id="PTHR46609:SF8">
    <property type="entry name" value="YQAJ VIRAL RECOMBINASE DOMAIN-CONTAINING PROTEIN"/>
    <property type="match status" value="1"/>
</dbReference>
<dbReference type="InterPro" id="IPR011604">
    <property type="entry name" value="PDDEXK-like_dom_sf"/>
</dbReference>
<dbReference type="SUPFAM" id="SSF52980">
    <property type="entry name" value="Restriction endonuclease-like"/>
    <property type="match status" value="1"/>
</dbReference>
<evidence type="ECO:0000313" key="3">
    <source>
        <dbReference type="Proteomes" id="UP000828390"/>
    </source>
</evidence>
<comment type="caution">
    <text evidence="2">The sequence shown here is derived from an EMBL/GenBank/DDBJ whole genome shotgun (WGS) entry which is preliminary data.</text>
</comment>
<dbReference type="InterPro" id="IPR019080">
    <property type="entry name" value="YqaJ_viral_recombinase"/>
</dbReference>
<reference evidence="2" key="1">
    <citation type="journal article" date="2019" name="bioRxiv">
        <title>The Genome of the Zebra Mussel, Dreissena polymorpha: A Resource for Invasive Species Research.</title>
        <authorList>
            <person name="McCartney M.A."/>
            <person name="Auch B."/>
            <person name="Kono T."/>
            <person name="Mallez S."/>
            <person name="Zhang Y."/>
            <person name="Obille A."/>
            <person name="Becker A."/>
            <person name="Abrahante J.E."/>
            <person name="Garbe J."/>
            <person name="Badalamenti J.P."/>
            <person name="Herman A."/>
            <person name="Mangelson H."/>
            <person name="Liachko I."/>
            <person name="Sullivan S."/>
            <person name="Sone E.D."/>
            <person name="Koren S."/>
            <person name="Silverstein K.A.T."/>
            <person name="Beckman K.B."/>
            <person name="Gohl D.M."/>
        </authorList>
    </citation>
    <scope>NUCLEOTIDE SEQUENCE</scope>
    <source>
        <strain evidence="2">Duluth1</strain>
        <tissue evidence="2">Whole animal</tissue>
    </source>
</reference>
<dbReference type="InterPro" id="IPR011335">
    <property type="entry name" value="Restrct_endonuc-II-like"/>
</dbReference>
<dbReference type="PANTHER" id="PTHR46609">
    <property type="entry name" value="EXONUCLEASE, PHAGE-TYPE/RECB, C-TERMINAL DOMAIN-CONTAINING PROTEIN"/>
    <property type="match status" value="1"/>
</dbReference>
<evidence type="ECO:0000259" key="1">
    <source>
        <dbReference type="Pfam" id="PF09588"/>
    </source>
</evidence>
<dbReference type="Proteomes" id="UP000828390">
    <property type="component" value="Unassembled WGS sequence"/>
</dbReference>
<dbReference type="AlphaFoldDB" id="A0A9D4IS13"/>
<accession>A0A9D4IS13</accession>
<dbReference type="Pfam" id="PF09588">
    <property type="entry name" value="YqaJ"/>
    <property type="match status" value="1"/>
</dbReference>
<evidence type="ECO:0000313" key="2">
    <source>
        <dbReference type="EMBL" id="KAH3784520.1"/>
    </source>
</evidence>
<reference evidence="2" key="2">
    <citation type="submission" date="2020-11" db="EMBL/GenBank/DDBJ databases">
        <authorList>
            <person name="McCartney M.A."/>
            <person name="Auch B."/>
            <person name="Kono T."/>
            <person name="Mallez S."/>
            <person name="Becker A."/>
            <person name="Gohl D.M."/>
            <person name="Silverstein K.A.T."/>
            <person name="Koren S."/>
            <person name="Bechman K.B."/>
            <person name="Herman A."/>
            <person name="Abrahante J.E."/>
            <person name="Garbe J."/>
        </authorList>
    </citation>
    <scope>NUCLEOTIDE SEQUENCE</scope>
    <source>
        <strain evidence="2">Duluth1</strain>
        <tissue evidence="2">Whole animal</tissue>
    </source>
</reference>
<proteinExistence type="predicted"/>
<sequence length="497" mass="56464">MRRKTKLNLHRVKSRRSKRGYADMTRELLQLVAKDDVNARKTLLPQKKFINTKISNKSAHLCMTPSRTNKRKLTPLKSPIKTPFKSPIYKARAIGKRCPSSRSLFGMASQVDRLTGTDLDENLNVVNGADCETLVINENTNNSNKRNNVVGDVEFDNNLQEVTQEMLTLVPEVVSKLAKTPNAIHLIIFAFFRQVKNDAFPLDNIAFLLWLEVVSWYNCGNAKRMRYLDTTKLFWKLGWRMFGGRFINFMCGYKNQQSEKNDFSDDPKCSFDPASSRINFVVPDEKVLRKSTPYTEVTDRKPGFYGDIMVHMYESLFQQSACLTFDGKKIKQGLTKYSGDVDLLGFEDSSSLQERLLNEIRKKAKVTGSTIHKAIGLDGVKKLKDYFELVKCNIPEQEVNAKTKENMQHGTINEINAVATIVTRIMPIVTPELVFCEEGCVQVFDEDSQPFLVVSPDGSLRLNKELSSTKVAVEIKCPVNGVHTFSRLAIIYSAKQR</sequence>
<protein>
    <recommendedName>
        <fullName evidence="1">YqaJ viral recombinase domain-containing protein</fullName>
    </recommendedName>
</protein>
<dbReference type="Gene3D" id="3.90.320.10">
    <property type="match status" value="1"/>
</dbReference>
<gene>
    <name evidence="2" type="ORF">DPMN_162477</name>
</gene>
<feature type="domain" description="YqaJ viral recombinase" evidence="1">
    <location>
        <begin position="360"/>
        <end position="485"/>
    </location>
</feature>
<dbReference type="GO" id="GO:0006281">
    <property type="term" value="P:DNA repair"/>
    <property type="evidence" value="ECO:0007669"/>
    <property type="project" value="UniProtKB-ARBA"/>
</dbReference>
<dbReference type="EMBL" id="JAIWYP010000008">
    <property type="protein sequence ID" value="KAH3784520.1"/>
    <property type="molecule type" value="Genomic_DNA"/>
</dbReference>
<keyword evidence="3" id="KW-1185">Reference proteome</keyword>
<organism evidence="2 3">
    <name type="scientific">Dreissena polymorpha</name>
    <name type="common">Zebra mussel</name>
    <name type="synonym">Mytilus polymorpha</name>
    <dbReference type="NCBI Taxonomy" id="45954"/>
    <lineage>
        <taxon>Eukaryota</taxon>
        <taxon>Metazoa</taxon>
        <taxon>Spiralia</taxon>
        <taxon>Lophotrochozoa</taxon>
        <taxon>Mollusca</taxon>
        <taxon>Bivalvia</taxon>
        <taxon>Autobranchia</taxon>
        <taxon>Heteroconchia</taxon>
        <taxon>Euheterodonta</taxon>
        <taxon>Imparidentia</taxon>
        <taxon>Neoheterodontei</taxon>
        <taxon>Myida</taxon>
        <taxon>Dreissenoidea</taxon>
        <taxon>Dreissenidae</taxon>
        <taxon>Dreissena</taxon>
    </lineage>
</organism>
<name>A0A9D4IS13_DREPO</name>
<dbReference type="InterPro" id="IPR051703">
    <property type="entry name" value="NF-kappa-B_Signaling_Reg"/>
</dbReference>